<name>A0A2W1JKP8_9CYAN</name>
<organism evidence="2 3">
    <name type="scientific">Acaryochloris thomasi RCC1774</name>
    <dbReference type="NCBI Taxonomy" id="1764569"/>
    <lineage>
        <taxon>Bacteria</taxon>
        <taxon>Bacillati</taxon>
        <taxon>Cyanobacteriota</taxon>
        <taxon>Cyanophyceae</taxon>
        <taxon>Acaryochloridales</taxon>
        <taxon>Acaryochloridaceae</taxon>
        <taxon>Acaryochloris</taxon>
        <taxon>Acaryochloris thomasi</taxon>
    </lineage>
</organism>
<evidence type="ECO:0000313" key="2">
    <source>
        <dbReference type="EMBL" id="PZD73983.1"/>
    </source>
</evidence>
<reference evidence="2 3" key="1">
    <citation type="journal article" date="2018" name="Sci. Rep.">
        <title>A novel species of the marine cyanobacterium Acaryochloris with a unique pigment content and lifestyle.</title>
        <authorList>
            <person name="Partensky F."/>
            <person name="Six C."/>
            <person name="Ratin M."/>
            <person name="Garczarek L."/>
            <person name="Vaulot D."/>
            <person name="Probert I."/>
            <person name="Calteau A."/>
            <person name="Gourvil P."/>
            <person name="Marie D."/>
            <person name="Grebert T."/>
            <person name="Bouchier C."/>
            <person name="Le Panse S."/>
            <person name="Gachenot M."/>
            <person name="Rodriguez F."/>
            <person name="Garrido J.L."/>
        </authorList>
    </citation>
    <scope>NUCLEOTIDE SEQUENCE [LARGE SCALE GENOMIC DNA]</scope>
    <source>
        <strain evidence="2 3">RCC1774</strain>
    </source>
</reference>
<proteinExistence type="predicted"/>
<dbReference type="RefSeq" id="WP_110985817.1">
    <property type="nucleotide sequence ID" value="NZ_CAWNWM010000004.1"/>
</dbReference>
<dbReference type="Proteomes" id="UP000248857">
    <property type="component" value="Unassembled WGS sequence"/>
</dbReference>
<dbReference type="AlphaFoldDB" id="A0A2W1JKP8"/>
<evidence type="ECO:0000313" key="3">
    <source>
        <dbReference type="Proteomes" id="UP000248857"/>
    </source>
</evidence>
<protein>
    <submittedName>
        <fullName evidence="2">Uncharacterized protein</fullName>
    </submittedName>
</protein>
<keyword evidence="1" id="KW-0732">Signal</keyword>
<feature type="chain" id="PRO_5015862201" evidence="1">
    <location>
        <begin position="32"/>
        <end position="139"/>
    </location>
</feature>
<dbReference type="OrthoDB" id="582665at2"/>
<evidence type="ECO:0000256" key="1">
    <source>
        <dbReference type="SAM" id="SignalP"/>
    </source>
</evidence>
<gene>
    <name evidence="2" type="ORF">C1752_01874</name>
</gene>
<feature type="signal peptide" evidence="1">
    <location>
        <begin position="1"/>
        <end position="31"/>
    </location>
</feature>
<comment type="caution">
    <text evidence="2">The sequence shown here is derived from an EMBL/GenBank/DDBJ whole genome shotgun (WGS) entry which is preliminary data.</text>
</comment>
<dbReference type="EMBL" id="PQWO01000004">
    <property type="protein sequence ID" value="PZD73983.1"/>
    <property type="molecule type" value="Genomic_DNA"/>
</dbReference>
<accession>A0A2W1JKP8</accession>
<keyword evidence="3" id="KW-1185">Reference proteome</keyword>
<sequence>MNNTAKKALSLKFAFLTAVAPLMMLSSPASAGIFRKSCKDAYLKVQNDTSQKIKVIDLDYWDEKDDKWRSEPVPNEVIPSGQPWQEIRNLEKVNKDDTKIRVKYRTLTNKGKWSWKVSKKESGTLVKCTQGQQYTITLR</sequence>